<dbReference type="InterPro" id="IPR055259">
    <property type="entry name" value="YkvP/CgeB_Glyco_trans-like"/>
</dbReference>
<comment type="caution">
    <text evidence="2">The sequence shown here is derived from an EMBL/GenBank/DDBJ whole genome shotgun (WGS) entry which is preliminary data.</text>
</comment>
<protein>
    <recommendedName>
        <fullName evidence="1">Spore protein YkvP/CgeB glycosyl transferase-like domain-containing protein</fullName>
    </recommendedName>
</protein>
<gene>
    <name evidence="2" type="ORF">S01H1_79261</name>
</gene>
<dbReference type="AlphaFoldDB" id="X0YSI8"/>
<dbReference type="Gene3D" id="3.40.50.2000">
    <property type="entry name" value="Glycogen Phosphorylase B"/>
    <property type="match status" value="1"/>
</dbReference>
<proteinExistence type="predicted"/>
<feature type="domain" description="Spore protein YkvP/CgeB glycosyl transferase-like" evidence="1">
    <location>
        <begin position="2"/>
        <end position="126"/>
    </location>
</feature>
<sequence length="226" mass="26761">KLFGSGWSKYHEFKNIYGGVLSPKELREVINQSKISLCFSKNNYGKPHIIGKFSEVGACKTFVLTEYCEDYLDLFEEGKEIIMFKTKEELLEKIKYYLKNEKEREKIAEATYKKIINNYSLNIQLKKIFKEISKNNNFYHKELPKLNKKIIILSKKDLFLNSDELKNKLEKYDYISFSEGKHQNLKYKKYLQSYSLEKSGKSISCCDYFVYSKILGDYLSFFTDRG</sequence>
<reference evidence="2" key="1">
    <citation type="journal article" date="2014" name="Front. Microbiol.">
        <title>High frequency of phylogenetically diverse reductive dehalogenase-homologous genes in deep subseafloor sedimentary metagenomes.</title>
        <authorList>
            <person name="Kawai M."/>
            <person name="Futagami T."/>
            <person name="Toyoda A."/>
            <person name="Takaki Y."/>
            <person name="Nishi S."/>
            <person name="Hori S."/>
            <person name="Arai W."/>
            <person name="Tsubouchi T."/>
            <person name="Morono Y."/>
            <person name="Uchiyama I."/>
            <person name="Ito T."/>
            <person name="Fujiyama A."/>
            <person name="Inagaki F."/>
            <person name="Takami H."/>
        </authorList>
    </citation>
    <scope>NUCLEOTIDE SEQUENCE</scope>
    <source>
        <strain evidence="2">Expedition CK06-06</strain>
    </source>
</reference>
<dbReference type="EMBL" id="BARS01053415">
    <property type="protein sequence ID" value="GAG51348.1"/>
    <property type="molecule type" value="Genomic_DNA"/>
</dbReference>
<dbReference type="Pfam" id="PF13524">
    <property type="entry name" value="Glyco_trans_1_2"/>
    <property type="match status" value="1"/>
</dbReference>
<feature type="non-terminal residue" evidence="2">
    <location>
        <position position="1"/>
    </location>
</feature>
<feature type="non-terminal residue" evidence="2">
    <location>
        <position position="226"/>
    </location>
</feature>
<organism evidence="2">
    <name type="scientific">marine sediment metagenome</name>
    <dbReference type="NCBI Taxonomy" id="412755"/>
    <lineage>
        <taxon>unclassified sequences</taxon>
        <taxon>metagenomes</taxon>
        <taxon>ecological metagenomes</taxon>
    </lineage>
</organism>
<name>X0YSI8_9ZZZZ</name>
<evidence type="ECO:0000259" key="1">
    <source>
        <dbReference type="Pfam" id="PF13524"/>
    </source>
</evidence>
<evidence type="ECO:0000313" key="2">
    <source>
        <dbReference type="EMBL" id="GAG51348.1"/>
    </source>
</evidence>
<accession>X0YSI8</accession>